<dbReference type="GO" id="GO:0016788">
    <property type="term" value="F:hydrolase activity, acting on ester bonds"/>
    <property type="evidence" value="ECO:0007669"/>
    <property type="project" value="InterPro"/>
</dbReference>
<dbReference type="OMA" id="YNISWAY"/>
<dbReference type="OrthoDB" id="5135119at2759"/>
<proteinExistence type="predicted"/>
<protein>
    <recommendedName>
        <fullName evidence="5">Phospholipase C</fullName>
    </recommendedName>
</protein>
<evidence type="ECO:0000313" key="3">
    <source>
        <dbReference type="EMBL" id="RFU29209.1"/>
    </source>
</evidence>
<feature type="non-terminal residue" evidence="3">
    <location>
        <position position="452"/>
    </location>
</feature>
<feature type="chain" id="PRO_5017772790" description="Phospholipase C" evidence="2">
    <location>
        <begin position="20"/>
        <end position="452"/>
    </location>
</feature>
<dbReference type="PANTHER" id="PTHR31956:SF24">
    <property type="entry name" value="PHOSPHOESTERASE SUPERFAMILY PROTEIN (AFU_ORTHOLOGUE AFUA_1G17590)"/>
    <property type="match status" value="1"/>
</dbReference>
<name>A0A3E2H741_SCYLI</name>
<feature type="signal peptide" evidence="2">
    <location>
        <begin position="1"/>
        <end position="19"/>
    </location>
</feature>
<keyword evidence="2" id="KW-0732">Signal</keyword>
<evidence type="ECO:0000256" key="1">
    <source>
        <dbReference type="ARBA" id="ARBA00022801"/>
    </source>
</evidence>
<dbReference type="Proteomes" id="UP000258309">
    <property type="component" value="Unassembled WGS sequence"/>
</dbReference>
<dbReference type="EMBL" id="NCSJ02000136">
    <property type="protein sequence ID" value="RFU29209.1"/>
    <property type="molecule type" value="Genomic_DNA"/>
</dbReference>
<feature type="non-terminal residue" evidence="3">
    <location>
        <position position="1"/>
    </location>
</feature>
<dbReference type="Gene3D" id="3.40.720.10">
    <property type="entry name" value="Alkaline Phosphatase, subunit A"/>
    <property type="match status" value="1"/>
</dbReference>
<comment type="caution">
    <text evidence="3">The sequence shown here is derived from an EMBL/GenBank/DDBJ whole genome shotgun (WGS) entry which is preliminary data.</text>
</comment>
<dbReference type="InterPro" id="IPR017850">
    <property type="entry name" value="Alkaline_phosphatase_core_sf"/>
</dbReference>
<gene>
    <name evidence="3" type="ORF">B7463_g7114</name>
</gene>
<keyword evidence="1" id="KW-0378">Hydrolase</keyword>
<reference evidence="3 4" key="1">
    <citation type="submission" date="2018-05" db="EMBL/GenBank/DDBJ databases">
        <title>Draft genome sequence of Scytalidium lignicola DSM 105466, a ubiquitous saprotrophic fungus.</title>
        <authorList>
            <person name="Buettner E."/>
            <person name="Gebauer A.M."/>
            <person name="Hofrichter M."/>
            <person name="Liers C."/>
            <person name="Kellner H."/>
        </authorList>
    </citation>
    <scope>NUCLEOTIDE SEQUENCE [LARGE SCALE GENOMIC DNA]</scope>
    <source>
        <strain evidence="3 4">DSM 105466</strain>
    </source>
</reference>
<accession>A0A3E2H741</accession>
<evidence type="ECO:0000313" key="4">
    <source>
        <dbReference type="Proteomes" id="UP000258309"/>
    </source>
</evidence>
<organism evidence="3 4">
    <name type="scientific">Scytalidium lignicola</name>
    <name type="common">Hyphomycete</name>
    <dbReference type="NCBI Taxonomy" id="5539"/>
    <lineage>
        <taxon>Eukaryota</taxon>
        <taxon>Fungi</taxon>
        <taxon>Dikarya</taxon>
        <taxon>Ascomycota</taxon>
        <taxon>Pezizomycotina</taxon>
        <taxon>Leotiomycetes</taxon>
        <taxon>Leotiomycetes incertae sedis</taxon>
        <taxon>Scytalidium</taxon>
    </lineage>
</organism>
<dbReference type="AlphaFoldDB" id="A0A3E2H741"/>
<dbReference type="PANTHER" id="PTHR31956">
    <property type="entry name" value="NON-SPECIFIC PHOSPHOLIPASE C4-RELATED"/>
    <property type="match status" value="1"/>
</dbReference>
<dbReference type="Pfam" id="PF04185">
    <property type="entry name" value="Phosphoesterase"/>
    <property type="match status" value="1"/>
</dbReference>
<evidence type="ECO:0000256" key="2">
    <source>
        <dbReference type="SAM" id="SignalP"/>
    </source>
</evidence>
<sequence length="452" mass="49897">MVRLASSFSLLALASSAVAAPPWTAPHPGSPQSIKNLKDKIKNVVLITMENRSLDNLLGGQRLRGLENPINNGPFCNPLNVTSLGAGKVCSKPNDFDSILNDPDHSIHGNNLEFYGTFEPSDEDIQSSKLKPNMQGFVHEQIRIYTGKADTTTLSEQVMNYYTEDQVPVITSLSHNFVVFNHWHSGIPGPTDPNRAVITSGTSAGHGTNDAGFGQHVLPQRSIFQQLSETNHTWANYYSTTNGADALYYNWTVSTGHNSATYIKPLENFFQDAYLGRLPEFTYINPSCCGVGTTSMHPSGLISDGEVLLKQLYDAVRTGPQWKETLFIITFDETGGFHDHVPPPLAPRPDNITYSETTPDGSTYTYNFDRLGGRLPTWLISPWVQQGFVEQQGKNSAGQTISYSAESTLRTLGYLWDFEPFNPRVEHAPSFDHLIGTRTNKAPAVMPAPHTF</sequence>
<dbReference type="STRING" id="5539.A0A3E2H741"/>
<evidence type="ECO:0008006" key="5">
    <source>
        <dbReference type="Google" id="ProtNLM"/>
    </source>
</evidence>
<dbReference type="InterPro" id="IPR007312">
    <property type="entry name" value="Phosphoesterase"/>
</dbReference>
<dbReference type="GO" id="GO:0009395">
    <property type="term" value="P:phospholipid catabolic process"/>
    <property type="evidence" value="ECO:0007669"/>
    <property type="project" value="TreeGrafter"/>
</dbReference>
<dbReference type="FunFam" id="3.40.720.10:FF:000052">
    <property type="entry name" value="Phosphatidylglycerol specific phospholipase, putative"/>
    <property type="match status" value="1"/>
</dbReference>
<keyword evidence="4" id="KW-1185">Reference proteome</keyword>